<dbReference type="Proteomes" id="UP001066276">
    <property type="component" value="Chromosome 9"/>
</dbReference>
<name>A0AAV7MZU5_PLEWA</name>
<proteinExistence type="predicted"/>
<sequence length="75" mass="8477">MEARNRSSSTDSDATNAQATYKRLYLMMDAPAQEQVQLVDKRQIKKTAVVDLQLIEIVAFHSHAGMQLRLNTATR</sequence>
<dbReference type="EMBL" id="JANPWB010000013">
    <property type="protein sequence ID" value="KAJ1108866.1"/>
    <property type="molecule type" value="Genomic_DNA"/>
</dbReference>
<evidence type="ECO:0000313" key="1">
    <source>
        <dbReference type="EMBL" id="KAJ1108866.1"/>
    </source>
</evidence>
<keyword evidence="2" id="KW-1185">Reference proteome</keyword>
<dbReference type="AlphaFoldDB" id="A0AAV7MZU5"/>
<gene>
    <name evidence="1" type="ORF">NDU88_006236</name>
</gene>
<evidence type="ECO:0000313" key="2">
    <source>
        <dbReference type="Proteomes" id="UP001066276"/>
    </source>
</evidence>
<protein>
    <submittedName>
        <fullName evidence="1">Uncharacterized protein</fullName>
    </submittedName>
</protein>
<organism evidence="1 2">
    <name type="scientific">Pleurodeles waltl</name>
    <name type="common">Iberian ribbed newt</name>
    <dbReference type="NCBI Taxonomy" id="8319"/>
    <lineage>
        <taxon>Eukaryota</taxon>
        <taxon>Metazoa</taxon>
        <taxon>Chordata</taxon>
        <taxon>Craniata</taxon>
        <taxon>Vertebrata</taxon>
        <taxon>Euteleostomi</taxon>
        <taxon>Amphibia</taxon>
        <taxon>Batrachia</taxon>
        <taxon>Caudata</taxon>
        <taxon>Salamandroidea</taxon>
        <taxon>Salamandridae</taxon>
        <taxon>Pleurodelinae</taxon>
        <taxon>Pleurodeles</taxon>
    </lineage>
</organism>
<comment type="caution">
    <text evidence="1">The sequence shown here is derived from an EMBL/GenBank/DDBJ whole genome shotgun (WGS) entry which is preliminary data.</text>
</comment>
<reference evidence="1" key="1">
    <citation type="journal article" date="2022" name="bioRxiv">
        <title>Sequencing and chromosome-scale assembly of the giantPleurodeles waltlgenome.</title>
        <authorList>
            <person name="Brown T."/>
            <person name="Elewa A."/>
            <person name="Iarovenko S."/>
            <person name="Subramanian E."/>
            <person name="Araus A.J."/>
            <person name="Petzold A."/>
            <person name="Susuki M."/>
            <person name="Suzuki K.-i.T."/>
            <person name="Hayashi T."/>
            <person name="Toyoda A."/>
            <person name="Oliveira C."/>
            <person name="Osipova E."/>
            <person name="Leigh N.D."/>
            <person name="Simon A."/>
            <person name="Yun M.H."/>
        </authorList>
    </citation>
    <scope>NUCLEOTIDE SEQUENCE</scope>
    <source>
        <strain evidence="1">20211129_DDA</strain>
        <tissue evidence="1">Liver</tissue>
    </source>
</reference>
<accession>A0AAV7MZU5</accession>